<dbReference type="Proteomes" id="UP000225277">
    <property type="component" value="Unassembled WGS sequence"/>
</dbReference>
<sequence length="136" mass="15889">MLSLWRATLPCWKYHRQVRGREDVENLQEENRRLRKQNLNLERKLQASQEREWDAEQDYQHEKEKRKSADKALKTCMEQLNRCKISFKRVTAGTLDRIGVSRRRKDSASDSSSVYSGDDSSSVYSGDDSGSEVVIF</sequence>
<evidence type="ECO:0000256" key="1">
    <source>
        <dbReference type="SAM" id="MobiDB-lite"/>
    </source>
</evidence>
<keyword evidence="3" id="KW-1185">Reference proteome</keyword>
<gene>
    <name evidence="2" type="ORF">RCC_07153</name>
</gene>
<organism evidence="2 3">
    <name type="scientific">Ramularia collo-cygni</name>
    <dbReference type="NCBI Taxonomy" id="112498"/>
    <lineage>
        <taxon>Eukaryota</taxon>
        <taxon>Fungi</taxon>
        <taxon>Dikarya</taxon>
        <taxon>Ascomycota</taxon>
        <taxon>Pezizomycotina</taxon>
        <taxon>Dothideomycetes</taxon>
        <taxon>Dothideomycetidae</taxon>
        <taxon>Mycosphaerellales</taxon>
        <taxon>Mycosphaerellaceae</taxon>
        <taxon>Ramularia</taxon>
    </lineage>
</organism>
<feature type="region of interest" description="Disordered" evidence="1">
    <location>
        <begin position="46"/>
        <end position="70"/>
    </location>
</feature>
<accession>A0A2D3V765</accession>
<feature type="region of interest" description="Disordered" evidence="1">
    <location>
        <begin position="98"/>
        <end position="136"/>
    </location>
</feature>
<evidence type="ECO:0000313" key="3">
    <source>
        <dbReference type="Proteomes" id="UP000225277"/>
    </source>
</evidence>
<protein>
    <submittedName>
        <fullName evidence="2">Uncharacterized protein</fullName>
    </submittedName>
</protein>
<proteinExistence type="predicted"/>
<reference evidence="2 3" key="1">
    <citation type="submission" date="2016-03" db="EMBL/GenBank/DDBJ databases">
        <authorList>
            <person name="Ploux O."/>
        </authorList>
    </citation>
    <scope>NUCLEOTIDE SEQUENCE [LARGE SCALE GENOMIC DNA]</scope>
    <source>
        <strain evidence="2 3">URUG2</strain>
    </source>
</reference>
<evidence type="ECO:0000313" key="2">
    <source>
        <dbReference type="EMBL" id="CZT21290.1"/>
    </source>
</evidence>
<dbReference type="AlphaFoldDB" id="A0A2D3V765"/>
<dbReference type="RefSeq" id="XP_023628179.1">
    <property type="nucleotide sequence ID" value="XM_023772411.1"/>
</dbReference>
<dbReference type="GeneID" id="35602273"/>
<dbReference type="EMBL" id="FJUY01000011">
    <property type="protein sequence ID" value="CZT21290.1"/>
    <property type="molecule type" value="Genomic_DNA"/>
</dbReference>
<feature type="compositionally biased region" description="Low complexity" evidence="1">
    <location>
        <begin position="109"/>
        <end position="128"/>
    </location>
</feature>
<name>A0A2D3V765_9PEZI</name>